<dbReference type="InterPro" id="IPR011129">
    <property type="entry name" value="CSD"/>
</dbReference>
<dbReference type="InterPro" id="IPR002059">
    <property type="entry name" value="CSP_DNA-bd"/>
</dbReference>
<dbReference type="PROSITE" id="PS51857">
    <property type="entry name" value="CSD_2"/>
    <property type="match status" value="1"/>
</dbReference>
<organism evidence="3 4">
    <name type="scientific">Pontibacter rugosus</name>
    <dbReference type="NCBI Taxonomy" id="1745966"/>
    <lineage>
        <taxon>Bacteria</taxon>
        <taxon>Pseudomonadati</taxon>
        <taxon>Bacteroidota</taxon>
        <taxon>Cytophagia</taxon>
        <taxon>Cytophagales</taxon>
        <taxon>Hymenobacteraceae</taxon>
        <taxon>Pontibacter</taxon>
    </lineage>
</organism>
<gene>
    <name evidence="3" type="ORF">ACFQ2O_21280</name>
</gene>
<dbReference type="Gene3D" id="2.40.50.140">
    <property type="entry name" value="Nucleic acid-binding proteins"/>
    <property type="match status" value="1"/>
</dbReference>
<evidence type="ECO:0000313" key="3">
    <source>
        <dbReference type="EMBL" id="MFD1188755.1"/>
    </source>
</evidence>
<accession>A0ABW3SWS3</accession>
<sequence length="152" mass="17218">MGRSQETFSKKEKEKKRLKKRQDKEQKKEERQANSDKGKGIEEMLAYVDENGNITSTPPDPTKKKAVIKQEDIQISVSKQADIDPADSIRKGTITFFNDSKGYGFIKDHETQESIFVHQNEMIDKVGENAKVTFEVEMGQKGLNAVRVKAAV</sequence>
<protein>
    <submittedName>
        <fullName evidence="3">Cold shock domain-containing protein</fullName>
    </submittedName>
</protein>
<dbReference type="PRINTS" id="PR00050">
    <property type="entry name" value="COLDSHOCK"/>
</dbReference>
<keyword evidence="4" id="KW-1185">Reference proteome</keyword>
<dbReference type="RefSeq" id="WP_377532834.1">
    <property type="nucleotide sequence ID" value="NZ_JBHTLD010000371.1"/>
</dbReference>
<name>A0ABW3SWS3_9BACT</name>
<dbReference type="InterPro" id="IPR012340">
    <property type="entry name" value="NA-bd_OB-fold"/>
</dbReference>
<dbReference type="SUPFAM" id="SSF50249">
    <property type="entry name" value="Nucleic acid-binding proteins"/>
    <property type="match status" value="1"/>
</dbReference>
<dbReference type="CDD" id="cd04458">
    <property type="entry name" value="CSP_CDS"/>
    <property type="match status" value="1"/>
</dbReference>
<proteinExistence type="predicted"/>
<feature type="domain" description="CSD" evidence="2">
    <location>
        <begin position="89"/>
        <end position="150"/>
    </location>
</feature>
<dbReference type="Pfam" id="PF00313">
    <property type="entry name" value="CSD"/>
    <property type="match status" value="1"/>
</dbReference>
<dbReference type="Proteomes" id="UP001597094">
    <property type="component" value="Unassembled WGS sequence"/>
</dbReference>
<evidence type="ECO:0000259" key="2">
    <source>
        <dbReference type="PROSITE" id="PS51857"/>
    </source>
</evidence>
<evidence type="ECO:0000256" key="1">
    <source>
        <dbReference type="SAM" id="MobiDB-lite"/>
    </source>
</evidence>
<dbReference type="SMART" id="SM00357">
    <property type="entry name" value="CSP"/>
    <property type="match status" value="1"/>
</dbReference>
<feature type="region of interest" description="Disordered" evidence="1">
    <location>
        <begin position="1"/>
        <end position="42"/>
    </location>
</feature>
<evidence type="ECO:0000313" key="4">
    <source>
        <dbReference type="Proteomes" id="UP001597094"/>
    </source>
</evidence>
<comment type="caution">
    <text evidence="3">The sequence shown here is derived from an EMBL/GenBank/DDBJ whole genome shotgun (WGS) entry which is preliminary data.</text>
</comment>
<reference evidence="4" key="1">
    <citation type="journal article" date="2019" name="Int. J. Syst. Evol. Microbiol.">
        <title>The Global Catalogue of Microorganisms (GCM) 10K type strain sequencing project: providing services to taxonomists for standard genome sequencing and annotation.</title>
        <authorList>
            <consortium name="The Broad Institute Genomics Platform"/>
            <consortium name="The Broad Institute Genome Sequencing Center for Infectious Disease"/>
            <person name="Wu L."/>
            <person name="Ma J."/>
        </authorList>
    </citation>
    <scope>NUCLEOTIDE SEQUENCE [LARGE SCALE GENOMIC DNA]</scope>
    <source>
        <strain evidence="4">JCM 31319</strain>
    </source>
</reference>
<feature type="compositionally biased region" description="Basic and acidic residues" evidence="1">
    <location>
        <begin position="22"/>
        <end position="42"/>
    </location>
</feature>
<dbReference type="PANTHER" id="PTHR11544">
    <property type="entry name" value="COLD SHOCK DOMAIN CONTAINING PROTEINS"/>
    <property type="match status" value="1"/>
</dbReference>
<dbReference type="EMBL" id="JBHTLD010000371">
    <property type="protein sequence ID" value="MFD1188755.1"/>
    <property type="molecule type" value="Genomic_DNA"/>
</dbReference>
<dbReference type="InterPro" id="IPR050181">
    <property type="entry name" value="Cold_shock_domain"/>
</dbReference>